<gene>
    <name evidence="9" type="ORF">THASP1DRAFT_27175</name>
</gene>
<feature type="compositionally biased region" description="Polar residues" evidence="8">
    <location>
        <begin position="1"/>
        <end position="10"/>
    </location>
</feature>
<dbReference type="GO" id="GO:0006891">
    <property type="term" value="P:intra-Golgi vesicle-mediated transport"/>
    <property type="evidence" value="ECO:0007669"/>
    <property type="project" value="InterPro"/>
</dbReference>
<evidence type="ECO:0000256" key="6">
    <source>
        <dbReference type="ARBA" id="ARBA00023034"/>
    </source>
</evidence>
<dbReference type="Proteomes" id="UP000271241">
    <property type="component" value="Unassembled WGS sequence"/>
</dbReference>
<keyword evidence="10" id="KW-1185">Reference proteome</keyword>
<organism evidence="9 10">
    <name type="scientific">Thamnocephalis sphaerospora</name>
    <dbReference type="NCBI Taxonomy" id="78915"/>
    <lineage>
        <taxon>Eukaryota</taxon>
        <taxon>Fungi</taxon>
        <taxon>Fungi incertae sedis</taxon>
        <taxon>Zoopagomycota</taxon>
        <taxon>Zoopagomycotina</taxon>
        <taxon>Zoopagomycetes</taxon>
        <taxon>Zoopagales</taxon>
        <taxon>Sigmoideomycetaceae</taxon>
        <taxon>Thamnocephalis</taxon>
    </lineage>
</organism>
<dbReference type="InterPro" id="IPR033370">
    <property type="entry name" value="COG1"/>
</dbReference>
<proteinExistence type="inferred from homology"/>
<evidence type="ECO:0000256" key="7">
    <source>
        <dbReference type="ARBA" id="ARBA00023136"/>
    </source>
</evidence>
<feature type="compositionally biased region" description="Low complexity" evidence="8">
    <location>
        <begin position="22"/>
        <end position="31"/>
    </location>
</feature>
<evidence type="ECO:0000313" key="9">
    <source>
        <dbReference type="EMBL" id="RKP11075.1"/>
    </source>
</evidence>
<name>A0A4P9XXG7_9FUNG</name>
<evidence type="ECO:0000256" key="1">
    <source>
        <dbReference type="ARBA" id="ARBA00004395"/>
    </source>
</evidence>
<comment type="subcellular location">
    <subcellularLocation>
        <location evidence="1">Golgi apparatus membrane</location>
        <topology evidence="1">Peripheral membrane protein</topology>
    </subcellularLocation>
</comment>
<accession>A0A4P9XXG7</accession>
<keyword evidence="4" id="KW-0813">Transport</keyword>
<sequence length="918" mass="101471">MASTATSPRQGSVAPLAHSRRASSLSSRDWSATQAREASVEGIFRKYDITRVRMLERRTRTDVLRARDELRNVFRDGYGHFLSAASTLESMNAAASRGCEHAAYLRDACLSDEDTSERSEPEQKHAEDSHFDAQEAVVVAALVLPQVPEQIWAAISERRYLPACALILLADRLYSRLDKDEVTQLHALTNDVACHVPKQVNLLRKVVIARATTLLEDISVNASMASDAICALRGLGVYASWREAIEALLAARQRVLHATLPDKLGNDAALDVPELGDRIVRALTIIRRTWAHLVQLVYAADGAEHCDDVLAESLLERTRIKTLFAMLQDSFNAINWKNTQQRSLAIRLLQNEGDLLARNIAHSATEQPLSAGYLQEQTAAWTEDALAVLNDSLTRALAPVLDARELVRARTVILEWLDAPDVAGQSVTWKQIRGLLREKQVSLWDDVCRKPFKARFEAIAQRLFDDIAAQPDTVITGLLEDSALQQHADLHALWCEPPLLSQASLQTLRDSSLAALGWSPKVYHAVSALYASLATVHRTYQPALRPRAHVSKSVNATGALGWNPRLADWEREDLATFLSDQQEKALEHYAFGLDRLMGRLIATPTASPRLTDMAELAVESTMMEQRFRQQRFVGEIAGTIARHHDVLARAFGLFDAADNGDSPVTSTAVTQICVRLDALYLKAWQPWIDQVAIQLADVVRRHLAEATNASVCAHAGWVTVPSDDTKADDPGWRVPTQVSPQFLASICDHAATLRRAGITGSGPVFVHASNAFTKQILAVFEETSQAPLQDGVAMLWDADTATQMEVDLSFIVLRLLVPPVSTEKEPQHERLLQALKALLVRRAGEHANRDDCSRALLDASVARFVARTRALLYPYVLETPSTVQSAAEEQRLVRAVPTPRAEPCDRFIPLPVADRSCA</sequence>
<dbReference type="STRING" id="78915.A0A4P9XXG7"/>
<dbReference type="GO" id="GO:0015031">
    <property type="term" value="P:protein transport"/>
    <property type="evidence" value="ECO:0007669"/>
    <property type="project" value="UniProtKB-KW"/>
</dbReference>
<dbReference type="GO" id="GO:0017119">
    <property type="term" value="C:Golgi transport complex"/>
    <property type="evidence" value="ECO:0007669"/>
    <property type="project" value="InterPro"/>
</dbReference>
<dbReference type="GO" id="GO:0000139">
    <property type="term" value="C:Golgi membrane"/>
    <property type="evidence" value="ECO:0007669"/>
    <property type="project" value="UniProtKB-SubCell"/>
</dbReference>
<evidence type="ECO:0000256" key="8">
    <source>
        <dbReference type="SAM" id="MobiDB-lite"/>
    </source>
</evidence>
<keyword evidence="6" id="KW-0333">Golgi apparatus</keyword>
<evidence type="ECO:0000256" key="3">
    <source>
        <dbReference type="ARBA" id="ARBA00020978"/>
    </source>
</evidence>
<dbReference type="AlphaFoldDB" id="A0A4P9XXG7"/>
<evidence type="ECO:0000256" key="5">
    <source>
        <dbReference type="ARBA" id="ARBA00022927"/>
    </source>
</evidence>
<reference evidence="10" key="1">
    <citation type="journal article" date="2018" name="Nat. Microbiol.">
        <title>Leveraging single-cell genomics to expand the fungal tree of life.</title>
        <authorList>
            <person name="Ahrendt S.R."/>
            <person name="Quandt C.A."/>
            <person name="Ciobanu D."/>
            <person name="Clum A."/>
            <person name="Salamov A."/>
            <person name="Andreopoulos B."/>
            <person name="Cheng J.F."/>
            <person name="Woyke T."/>
            <person name="Pelin A."/>
            <person name="Henrissat B."/>
            <person name="Reynolds N.K."/>
            <person name="Benny G.L."/>
            <person name="Smith M.E."/>
            <person name="James T.Y."/>
            <person name="Grigoriev I.V."/>
        </authorList>
    </citation>
    <scope>NUCLEOTIDE SEQUENCE [LARGE SCALE GENOMIC DNA]</scope>
    <source>
        <strain evidence="10">RSA 1356</strain>
    </source>
</reference>
<dbReference type="PANTHER" id="PTHR31658">
    <property type="entry name" value="CONSERVED OLIGOMERIC GOLGI COMPLEX SUBUNIT 1"/>
    <property type="match status" value="1"/>
</dbReference>
<comment type="similarity">
    <text evidence="2">Belongs to the COG1 family.</text>
</comment>
<dbReference type="OrthoDB" id="46189at2759"/>
<feature type="region of interest" description="Disordered" evidence="8">
    <location>
        <begin position="1"/>
        <end position="31"/>
    </location>
</feature>
<dbReference type="EMBL" id="KZ992428">
    <property type="protein sequence ID" value="RKP11075.1"/>
    <property type="molecule type" value="Genomic_DNA"/>
</dbReference>
<evidence type="ECO:0000256" key="4">
    <source>
        <dbReference type="ARBA" id="ARBA00022448"/>
    </source>
</evidence>
<keyword evidence="7" id="KW-0472">Membrane</keyword>
<keyword evidence="5" id="KW-0653">Protein transport</keyword>
<evidence type="ECO:0000313" key="10">
    <source>
        <dbReference type="Proteomes" id="UP000271241"/>
    </source>
</evidence>
<protein>
    <recommendedName>
        <fullName evidence="3">Conserved oligomeric Golgi complex subunit 1</fullName>
    </recommendedName>
</protein>
<dbReference type="PANTHER" id="PTHR31658:SF0">
    <property type="entry name" value="CONSERVED OLIGOMERIC GOLGI COMPLEX SUBUNIT 1"/>
    <property type="match status" value="1"/>
</dbReference>
<evidence type="ECO:0000256" key="2">
    <source>
        <dbReference type="ARBA" id="ARBA00006653"/>
    </source>
</evidence>